<reference evidence="1" key="1">
    <citation type="submission" date="2022-04" db="EMBL/GenBank/DDBJ databases">
        <title>Jade perch genome.</title>
        <authorList>
            <person name="Chao B."/>
        </authorList>
    </citation>
    <scope>NUCLEOTIDE SEQUENCE</scope>
    <source>
        <strain evidence="1">CB-2022</strain>
    </source>
</reference>
<sequence>MNSDKISPERSINIFHCLMEMNDHSVHQEIQEFLKSENKSEKKLSLIHCSALAYMLQMSEEVLDELDLKKYNTSVEGRRRLIPAVRNCRKALNLKNQSLASRGHGRHGLARGADAAGAESRAAPESCREDCRGEDEVSQGGSLAAEPGVWSTTTEWVRLSGFGLSETHCEVVASALKSNPSHLRELELSKNKLQDSGVKLLSAGLESPTLLWRCSLSEISCASLASALKSNPSHLRELELSHNNKLQDSGVKLLCGFLESPHCRLQTLRLWRCSLSEISCASLASALKSNPSHLRELELSDNKLQDSGVKLLCGFLESPHCRLQTLRIVRDEFVDCILFYTQSVYHRSPLVAFPFFTGTSFFMNVEKGYNCSQALLPREVVAGKDNEPFAQRTDLGWSIVGCVNPCVDYGDAIGSSHRVVVRQVTPYQQSPANLTSEVQYVCRTHVKEVITPPDVIKALESDFTERGIEDVHFSQVDLRFLSIMEEGIRIKEDGHCEMPLPFKESRQNLPDNRKCAEHRLKCLRRRLEKDKQYHKDYVAFMSETISRGDAEKVSREDVNNSPAWYIPHHGVYHPQKPGKIRVVFDCSAKYEGVSLNDHLLTGPELTNNLIGVLCRFRKGPVAVMCDIERMFHQFHVKSRRPGTI</sequence>
<proteinExistence type="predicted"/>
<dbReference type="Proteomes" id="UP000831701">
    <property type="component" value="Chromosome 1"/>
</dbReference>
<name>A0ACB8XA66_9TELE</name>
<protein>
    <submittedName>
        <fullName evidence="1">Uncharacterized protein</fullName>
    </submittedName>
</protein>
<evidence type="ECO:0000313" key="2">
    <source>
        <dbReference type="Proteomes" id="UP000831701"/>
    </source>
</evidence>
<gene>
    <name evidence="1" type="ORF">L3Q82_000091</name>
</gene>
<organism evidence="1 2">
    <name type="scientific">Scortum barcoo</name>
    <name type="common">barcoo grunter</name>
    <dbReference type="NCBI Taxonomy" id="214431"/>
    <lineage>
        <taxon>Eukaryota</taxon>
        <taxon>Metazoa</taxon>
        <taxon>Chordata</taxon>
        <taxon>Craniata</taxon>
        <taxon>Vertebrata</taxon>
        <taxon>Euteleostomi</taxon>
        <taxon>Actinopterygii</taxon>
        <taxon>Neopterygii</taxon>
        <taxon>Teleostei</taxon>
        <taxon>Neoteleostei</taxon>
        <taxon>Acanthomorphata</taxon>
        <taxon>Eupercaria</taxon>
        <taxon>Centrarchiformes</taxon>
        <taxon>Terapontoidei</taxon>
        <taxon>Terapontidae</taxon>
        <taxon>Scortum</taxon>
    </lineage>
</organism>
<evidence type="ECO:0000313" key="1">
    <source>
        <dbReference type="EMBL" id="KAI3376806.1"/>
    </source>
</evidence>
<accession>A0ACB8XA66</accession>
<comment type="caution">
    <text evidence="1">The sequence shown here is derived from an EMBL/GenBank/DDBJ whole genome shotgun (WGS) entry which is preliminary data.</text>
</comment>
<dbReference type="EMBL" id="CM041531">
    <property type="protein sequence ID" value="KAI3376806.1"/>
    <property type="molecule type" value="Genomic_DNA"/>
</dbReference>
<keyword evidence="2" id="KW-1185">Reference proteome</keyword>